<name>A0AB34L122_9PEZI</name>
<accession>A0AB34L122</accession>
<dbReference type="RefSeq" id="XP_069232991.1">
    <property type="nucleotide sequence ID" value="XM_069369878.1"/>
</dbReference>
<evidence type="ECO:0000313" key="3">
    <source>
        <dbReference type="EMBL" id="KAL1589886.1"/>
    </source>
</evidence>
<comment type="caution">
    <text evidence="3">The sequence shown here is derived from an EMBL/GenBank/DDBJ whole genome shotgun (WGS) entry which is preliminary data.</text>
</comment>
<evidence type="ECO:0000313" key="4">
    <source>
        <dbReference type="Proteomes" id="UP000803884"/>
    </source>
</evidence>
<protein>
    <submittedName>
        <fullName evidence="3">Uncharacterized protein</fullName>
    </submittedName>
</protein>
<dbReference type="Proteomes" id="UP000803884">
    <property type="component" value="Unassembled WGS sequence"/>
</dbReference>
<feature type="region of interest" description="Disordered" evidence="1">
    <location>
        <begin position="32"/>
        <end position="127"/>
    </location>
</feature>
<proteinExistence type="predicted"/>
<keyword evidence="2" id="KW-0732">Signal</keyword>
<evidence type="ECO:0000256" key="1">
    <source>
        <dbReference type="SAM" id="MobiDB-lite"/>
    </source>
</evidence>
<gene>
    <name evidence="3" type="ORF">WHR41_01272</name>
</gene>
<dbReference type="GeneID" id="96002716"/>
<feature type="compositionally biased region" description="Low complexity" evidence="1">
    <location>
        <begin position="84"/>
        <end position="127"/>
    </location>
</feature>
<reference evidence="3 4" key="1">
    <citation type="journal article" date="2020" name="Microbiol. Resour. Announc.">
        <title>Draft Genome Sequence of a Cladosporium Species Isolated from the Mesophotic Ascidian Didemnum maculosum.</title>
        <authorList>
            <person name="Gioti A."/>
            <person name="Siaperas R."/>
            <person name="Nikolaivits E."/>
            <person name="Le Goff G."/>
            <person name="Ouazzani J."/>
            <person name="Kotoulas G."/>
            <person name="Topakas E."/>
        </authorList>
    </citation>
    <scope>NUCLEOTIDE SEQUENCE [LARGE SCALE GENOMIC DNA]</scope>
    <source>
        <strain evidence="3 4">TM138-S3</strain>
    </source>
</reference>
<feature type="chain" id="PRO_5044238083" evidence="2">
    <location>
        <begin position="19"/>
        <end position="127"/>
    </location>
</feature>
<evidence type="ECO:0000256" key="2">
    <source>
        <dbReference type="SAM" id="SignalP"/>
    </source>
</evidence>
<keyword evidence="4" id="KW-1185">Reference proteome</keyword>
<organism evidence="3 4">
    <name type="scientific">Cladosporium halotolerans</name>
    <dbReference type="NCBI Taxonomy" id="1052096"/>
    <lineage>
        <taxon>Eukaryota</taxon>
        <taxon>Fungi</taxon>
        <taxon>Dikarya</taxon>
        <taxon>Ascomycota</taxon>
        <taxon>Pezizomycotina</taxon>
        <taxon>Dothideomycetes</taxon>
        <taxon>Dothideomycetidae</taxon>
        <taxon>Cladosporiales</taxon>
        <taxon>Cladosporiaceae</taxon>
        <taxon>Cladosporium</taxon>
    </lineage>
</organism>
<dbReference type="EMBL" id="JAAQHG020000003">
    <property type="protein sequence ID" value="KAL1589886.1"/>
    <property type="molecule type" value="Genomic_DNA"/>
</dbReference>
<feature type="signal peptide" evidence="2">
    <location>
        <begin position="1"/>
        <end position="18"/>
    </location>
</feature>
<feature type="compositionally biased region" description="Low complexity" evidence="1">
    <location>
        <begin position="35"/>
        <end position="50"/>
    </location>
</feature>
<feature type="compositionally biased region" description="Polar residues" evidence="1">
    <location>
        <begin position="64"/>
        <end position="82"/>
    </location>
</feature>
<sequence>MLFSSAFLLACSAIAAIAAPTDLSKRDANVLFGRATPSGTGSPGQTTGATLSAAKDGALALPGSSATGERTRQMATVTSPSTVGRGTLSSSTMLSRTSAPTTPARAPAPRAPSSPTATPTTSIPLSA</sequence>
<dbReference type="AlphaFoldDB" id="A0AB34L122"/>